<evidence type="ECO:0000256" key="1">
    <source>
        <dbReference type="SAM" id="SignalP"/>
    </source>
</evidence>
<evidence type="ECO:0000313" key="2">
    <source>
        <dbReference type="EMBL" id="SAL46603.1"/>
    </source>
</evidence>
<gene>
    <name evidence="2" type="ORF">AWB72_04864</name>
</gene>
<reference evidence="2 3" key="1">
    <citation type="submission" date="2016-01" db="EMBL/GenBank/DDBJ databases">
        <authorList>
            <person name="Peeters C."/>
        </authorList>
    </citation>
    <scope>NUCLEOTIDE SEQUENCE [LARGE SCALE GENOMIC DNA]</scope>
    <source>
        <strain evidence="2">LMG 29315</strain>
    </source>
</reference>
<proteinExistence type="predicted"/>
<dbReference type="OrthoDB" id="6708026at2"/>
<keyword evidence="3" id="KW-1185">Reference proteome</keyword>
<accession>A0A658R3E8</accession>
<dbReference type="Proteomes" id="UP000198263">
    <property type="component" value="Unassembled WGS sequence"/>
</dbReference>
<evidence type="ECO:0000313" key="3">
    <source>
        <dbReference type="Proteomes" id="UP000198263"/>
    </source>
</evidence>
<protein>
    <submittedName>
        <fullName evidence="2">Uncharacterized protein</fullName>
    </submittedName>
</protein>
<dbReference type="RefSeq" id="WP_040053439.1">
    <property type="nucleotide sequence ID" value="NZ_FCNV02000014.1"/>
</dbReference>
<comment type="caution">
    <text evidence="2">The sequence shown here is derived from an EMBL/GenBank/DDBJ whole genome shotgun (WGS) entry which is preliminary data.</text>
</comment>
<feature type="chain" id="PRO_5025059795" evidence="1">
    <location>
        <begin position="23"/>
        <end position="672"/>
    </location>
</feature>
<keyword evidence="1" id="KW-0732">Signal</keyword>
<feature type="signal peptide" evidence="1">
    <location>
        <begin position="1"/>
        <end position="22"/>
    </location>
</feature>
<organism evidence="2 3">
    <name type="scientific">Caballeronia concitans</name>
    <dbReference type="NCBI Taxonomy" id="1777133"/>
    <lineage>
        <taxon>Bacteria</taxon>
        <taxon>Pseudomonadati</taxon>
        <taxon>Pseudomonadota</taxon>
        <taxon>Betaproteobacteria</taxon>
        <taxon>Burkholderiales</taxon>
        <taxon>Burkholderiaceae</taxon>
        <taxon>Caballeronia</taxon>
    </lineage>
</organism>
<dbReference type="AlphaFoldDB" id="A0A658R3E8"/>
<dbReference type="EMBL" id="FCNV02000014">
    <property type="protein sequence ID" value="SAL46603.1"/>
    <property type="molecule type" value="Genomic_DNA"/>
</dbReference>
<name>A0A658R3E8_9BURK</name>
<sequence length="672" mass="71820">MRTKVSALIAALALIGVPHAQAAQSVGLYVVPGIFFDDVAPGSDRTASASSKIDPGFRASLDIGQTVALLQQRAQAHFSALEPTIDSKNRLRTLALSVQVTRVSRYQIDKSDGTTDVYLPITLSVYFSNPVTGEVLQSFSQTRYDVMTVQQSLSHADLDAKVAAAYRAGFAALLDSTLTAASSQFSPYVIEATVADTWRGFTLLDKGSQSGIGKGDVLDAGDAEVRVVYAGQSYAVAVPVLGKPASGAVFSRPGTMALSDVRKPRVLAIVSDGNSDLSDAVSTQLFTDRLGSNAPFATLPLNANFSQVQASIDSHTGIGHDVSGKRALPNYFIRMVLPPARHYTLATNLAYKTQQHYQAWAFAELVSKDGRVLYAADVDQRIDDTVTNQSGFNVADRKEVILKNALSDLADRFAKEVRFKPVTLNVTDASSDTFQIDDPGMNLQPGDSFQVSHDAGRPGNITEHVLVPTWEARVVSRNGNTVVASTDLAVAGDPPRPSRGDVVLLDGIANASASAQRLAFCPSDKNQIGSVTLDRFNQLAYASATRAPITLVDPTLAALVKARVNGTTGFSTTLELKPAVYDRCLQALNRIDQKDQHCESGACATVYNVRLAYRQKAGDTVAGQAILEHGFTTNAYPASTDKSNIAELQNVDLDADTRSGLDGVMKQLLKTN</sequence>